<keyword evidence="1" id="KW-0812">Transmembrane</keyword>
<dbReference type="RefSeq" id="XP_009227709.1">
    <property type="nucleotide sequence ID" value="XM_009229445.1"/>
</dbReference>
<reference evidence="4" key="1">
    <citation type="submission" date="2010-07" db="EMBL/GenBank/DDBJ databases">
        <title>The genome sequence of Gaeumannomyces graminis var. tritici strain R3-111a-1.</title>
        <authorList>
            <consortium name="The Broad Institute Genome Sequencing Platform"/>
            <person name="Ma L.-J."/>
            <person name="Dead R."/>
            <person name="Young S."/>
            <person name="Zeng Q."/>
            <person name="Koehrsen M."/>
            <person name="Alvarado L."/>
            <person name="Berlin A."/>
            <person name="Chapman S.B."/>
            <person name="Chen Z."/>
            <person name="Freedman E."/>
            <person name="Gellesch M."/>
            <person name="Goldberg J."/>
            <person name="Griggs A."/>
            <person name="Gujja S."/>
            <person name="Heilman E.R."/>
            <person name="Heiman D."/>
            <person name="Hepburn T."/>
            <person name="Howarth C."/>
            <person name="Jen D."/>
            <person name="Larson L."/>
            <person name="Mehta T."/>
            <person name="Neiman D."/>
            <person name="Pearson M."/>
            <person name="Roberts A."/>
            <person name="Saif S."/>
            <person name="Shea T."/>
            <person name="Shenoy N."/>
            <person name="Sisk P."/>
            <person name="Stolte C."/>
            <person name="Sykes S."/>
            <person name="Walk T."/>
            <person name="White J."/>
            <person name="Yandava C."/>
            <person name="Haas B."/>
            <person name="Nusbaum C."/>
            <person name="Birren B."/>
        </authorList>
    </citation>
    <scope>NUCLEOTIDE SEQUENCE [LARGE SCALE GENOMIC DNA]</scope>
    <source>
        <strain evidence="4">R3-111a-1</strain>
    </source>
</reference>
<evidence type="ECO:0000313" key="2">
    <source>
        <dbReference type="EMBL" id="EJT70531.1"/>
    </source>
</evidence>
<sequence>MVYMLLTFCIMLASCIAVRYVYLFAILITFFFFNNFFYYCVINSQTLWLINGRSKRGILLFVRDLANFLSIFFQFQPFKATPLNQLIWKLSRALVRFLGALTFMLYNKG</sequence>
<proteinExistence type="predicted"/>
<dbReference type="AlphaFoldDB" id="J3PDI1"/>
<accession>J3PDI1</accession>
<dbReference type="HOGENOM" id="CLU_2184145_0_0_1"/>
<dbReference type="Proteomes" id="UP000006039">
    <property type="component" value="Unassembled WGS sequence"/>
</dbReference>
<reference evidence="3" key="5">
    <citation type="submission" date="2018-04" db="UniProtKB">
        <authorList>
            <consortium name="EnsemblFungi"/>
        </authorList>
    </citation>
    <scope>IDENTIFICATION</scope>
    <source>
        <strain evidence="3">R3-111a-1</strain>
    </source>
</reference>
<evidence type="ECO:0000313" key="3">
    <source>
        <dbReference type="EnsemblFungi" id="EJT70531"/>
    </source>
</evidence>
<dbReference type="GeneID" id="20352012"/>
<reference evidence="2" key="3">
    <citation type="submission" date="2010-09" db="EMBL/GenBank/DDBJ databases">
        <title>Annotation of Gaeumannomyces graminis var. tritici R3-111a-1.</title>
        <authorList>
            <consortium name="The Broad Institute Genome Sequencing Platform"/>
            <person name="Ma L.-J."/>
            <person name="Dead R."/>
            <person name="Young S.K."/>
            <person name="Zeng Q."/>
            <person name="Gargeya S."/>
            <person name="Fitzgerald M."/>
            <person name="Haas B."/>
            <person name="Abouelleil A."/>
            <person name="Alvarado L."/>
            <person name="Arachchi H.M."/>
            <person name="Berlin A."/>
            <person name="Brown A."/>
            <person name="Chapman S.B."/>
            <person name="Chen Z."/>
            <person name="Dunbar C."/>
            <person name="Freedman E."/>
            <person name="Gearin G."/>
            <person name="Gellesch M."/>
            <person name="Goldberg J."/>
            <person name="Griggs A."/>
            <person name="Gujja S."/>
            <person name="Heiman D."/>
            <person name="Howarth C."/>
            <person name="Larson L."/>
            <person name="Lui A."/>
            <person name="MacDonald P.J.P."/>
            <person name="Mehta T."/>
            <person name="Montmayeur A."/>
            <person name="Murphy C."/>
            <person name="Neiman D."/>
            <person name="Pearson M."/>
            <person name="Priest M."/>
            <person name="Roberts A."/>
            <person name="Saif S."/>
            <person name="Shea T."/>
            <person name="Shenoy N."/>
            <person name="Sisk P."/>
            <person name="Stolte C."/>
            <person name="Sykes S."/>
            <person name="Yandava C."/>
            <person name="Wortman J."/>
            <person name="Nusbaum C."/>
            <person name="Birren B."/>
        </authorList>
    </citation>
    <scope>NUCLEOTIDE SEQUENCE</scope>
    <source>
        <strain evidence="2">R3-111a-1</strain>
    </source>
</reference>
<evidence type="ECO:0000313" key="4">
    <source>
        <dbReference type="Proteomes" id="UP000006039"/>
    </source>
</evidence>
<feature type="transmembrane region" description="Helical" evidence="1">
    <location>
        <begin position="27"/>
        <end position="50"/>
    </location>
</feature>
<name>J3PDI1_GAET3</name>
<keyword evidence="1" id="KW-1133">Transmembrane helix</keyword>
<gene>
    <name evidence="3" type="primary">20352012</name>
    <name evidence="2" type="ORF">GGTG_11554</name>
</gene>
<evidence type="ECO:0000256" key="1">
    <source>
        <dbReference type="SAM" id="Phobius"/>
    </source>
</evidence>
<organism evidence="2">
    <name type="scientific">Gaeumannomyces tritici (strain R3-111a-1)</name>
    <name type="common">Wheat and barley take-all root rot fungus</name>
    <name type="synonym">Gaeumannomyces graminis var. tritici</name>
    <dbReference type="NCBI Taxonomy" id="644352"/>
    <lineage>
        <taxon>Eukaryota</taxon>
        <taxon>Fungi</taxon>
        <taxon>Dikarya</taxon>
        <taxon>Ascomycota</taxon>
        <taxon>Pezizomycotina</taxon>
        <taxon>Sordariomycetes</taxon>
        <taxon>Sordariomycetidae</taxon>
        <taxon>Magnaporthales</taxon>
        <taxon>Magnaporthaceae</taxon>
        <taxon>Gaeumannomyces</taxon>
    </lineage>
</organism>
<dbReference type="VEuPathDB" id="FungiDB:GGTG_11554"/>
<reference evidence="2" key="2">
    <citation type="submission" date="2010-07" db="EMBL/GenBank/DDBJ databases">
        <authorList>
            <consortium name="The Broad Institute Genome Sequencing Platform"/>
            <consortium name="Broad Institute Genome Sequencing Center for Infectious Disease"/>
            <person name="Ma L.-J."/>
            <person name="Dead R."/>
            <person name="Young S."/>
            <person name="Zeng Q."/>
            <person name="Koehrsen M."/>
            <person name="Alvarado L."/>
            <person name="Berlin A."/>
            <person name="Chapman S.B."/>
            <person name="Chen Z."/>
            <person name="Freedman E."/>
            <person name="Gellesch M."/>
            <person name="Goldberg J."/>
            <person name="Griggs A."/>
            <person name="Gujja S."/>
            <person name="Heilman E.R."/>
            <person name="Heiman D."/>
            <person name="Hepburn T."/>
            <person name="Howarth C."/>
            <person name="Jen D."/>
            <person name="Larson L."/>
            <person name="Mehta T."/>
            <person name="Neiman D."/>
            <person name="Pearson M."/>
            <person name="Roberts A."/>
            <person name="Saif S."/>
            <person name="Shea T."/>
            <person name="Shenoy N."/>
            <person name="Sisk P."/>
            <person name="Stolte C."/>
            <person name="Sykes S."/>
            <person name="Walk T."/>
            <person name="White J."/>
            <person name="Yandava C."/>
            <person name="Haas B."/>
            <person name="Nusbaum C."/>
            <person name="Birren B."/>
        </authorList>
    </citation>
    <scope>NUCLEOTIDE SEQUENCE</scope>
    <source>
        <strain evidence="2">R3-111a-1</strain>
    </source>
</reference>
<keyword evidence="1" id="KW-0472">Membrane</keyword>
<keyword evidence="4" id="KW-1185">Reference proteome</keyword>
<dbReference type="EnsemblFungi" id="EJT70531">
    <property type="protein sequence ID" value="EJT70531"/>
    <property type="gene ID" value="GGTG_11554"/>
</dbReference>
<reference evidence="3" key="4">
    <citation type="journal article" date="2015" name="G3 (Bethesda)">
        <title>Genome sequences of three phytopathogenic species of the Magnaporthaceae family of fungi.</title>
        <authorList>
            <person name="Okagaki L.H."/>
            <person name="Nunes C.C."/>
            <person name="Sailsbery J."/>
            <person name="Clay B."/>
            <person name="Brown D."/>
            <person name="John T."/>
            <person name="Oh Y."/>
            <person name="Young N."/>
            <person name="Fitzgerald M."/>
            <person name="Haas B.J."/>
            <person name="Zeng Q."/>
            <person name="Young S."/>
            <person name="Adiconis X."/>
            <person name="Fan L."/>
            <person name="Levin J.Z."/>
            <person name="Mitchell T.K."/>
            <person name="Okubara P.A."/>
            <person name="Farman M.L."/>
            <person name="Kohn L.M."/>
            <person name="Birren B."/>
            <person name="Ma L.-J."/>
            <person name="Dean R.A."/>
        </authorList>
    </citation>
    <scope>NUCLEOTIDE SEQUENCE</scope>
    <source>
        <strain evidence="3">R3-111a-1</strain>
    </source>
</reference>
<dbReference type="EMBL" id="GL385401">
    <property type="protein sequence ID" value="EJT70531.1"/>
    <property type="molecule type" value="Genomic_DNA"/>
</dbReference>
<protein>
    <submittedName>
        <fullName evidence="2 3">Uncharacterized protein</fullName>
    </submittedName>
</protein>